<sequence>MYVDIKAYDPQTGTLTADIYHDYAGDLAYSGAFSYQGDTPPPHISHEDIAGWDGDILLIVHGGYFATPSSEVR</sequence>
<gene>
    <name evidence="1" type="ORF">JCM19237_4246</name>
</gene>
<name>A0A090QNY4_9GAMM</name>
<comment type="caution">
    <text evidence="1">The sequence shown here is derived from an EMBL/GenBank/DDBJ whole genome shotgun (WGS) entry which is preliminary data.</text>
</comment>
<organism evidence="1 2">
    <name type="scientific">Photobacterium aphoticum</name>
    <dbReference type="NCBI Taxonomy" id="754436"/>
    <lineage>
        <taxon>Bacteria</taxon>
        <taxon>Pseudomonadati</taxon>
        <taxon>Pseudomonadota</taxon>
        <taxon>Gammaproteobacteria</taxon>
        <taxon>Vibrionales</taxon>
        <taxon>Vibrionaceae</taxon>
        <taxon>Photobacterium</taxon>
    </lineage>
</organism>
<dbReference type="Proteomes" id="UP000029227">
    <property type="component" value="Unassembled WGS sequence"/>
</dbReference>
<accession>A0A090QNY4</accession>
<evidence type="ECO:0000313" key="1">
    <source>
        <dbReference type="EMBL" id="GAL04880.1"/>
    </source>
</evidence>
<reference evidence="1 2" key="1">
    <citation type="journal article" date="2014" name="Genome Announc.">
        <title>Draft Genome Sequences of Two Vibrionaceae Species, Vibrio ponticus C121 and Photobacterium aphoticum C119, Isolated as Coral Reef Microbiota.</title>
        <authorList>
            <person name="Al-saari N."/>
            <person name="Meirelles P.M."/>
            <person name="Mino S."/>
            <person name="Suda W."/>
            <person name="Oshima K."/>
            <person name="Hattori M."/>
            <person name="Ohkuma M."/>
            <person name="Thompson F.L."/>
            <person name="Gomez-Gil B."/>
            <person name="Sawabe T."/>
            <person name="Sawabe T."/>
        </authorList>
    </citation>
    <scope>NUCLEOTIDE SEQUENCE [LARGE SCALE GENOMIC DNA]</scope>
    <source>
        <strain evidence="1 2">JCM 19237</strain>
    </source>
</reference>
<protein>
    <submittedName>
        <fullName evidence="1">Uncharacterized protein</fullName>
    </submittedName>
</protein>
<dbReference type="EMBL" id="BBMN01000005">
    <property type="protein sequence ID" value="GAL04880.1"/>
    <property type="molecule type" value="Genomic_DNA"/>
</dbReference>
<dbReference type="AlphaFoldDB" id="A0A090QNY4"/>
<evidence type="ECO:0000313" key="2">
    <source>
        <dbReference type="Proteomes" id="UP000029227"/>
    </source>
</evidence>
<proteinExistence type="predicted"/>